<feature type="domain" description="HAT C-terminal dimerisation" evidence="1">
    <location>
        <begin position="132"/>
        <end position="182"/>
    </location>
</feature>
<accession>A0A0L8GKT4</accession>
<protein>
    <recommendedName>
        <fullName evidence="1">HAT C-terminal dimerisation domain-containing protein</fullName>
    </recommendedName>
</protein>
<name>A0A0L8GKT4_OCTBM</name>
<dbReference type="GO" id="GO:0046983">
    <property type="term" value="F:protein dimerization activity"/>
    <property type="evidence" value="ECO:0007669"/>
    <property type="project" value="InterPro"/>
</dbReference>
<organism evidence="2">
    <name type="scientific">Octopus bimaculoides</name>
    <name type="common">California two-spotted octopus</name>
    <dbReference type="NCBI Taxonomy" id="37653"/>
    <lineage>
        <taxon>Eukaryota</taxon>
        <taxon>Metazoa</taxon>
        <taxon>Spiralia</taxon>
        <taxon>Lophotrochozoa</taxon>
        <taxon>Mollusca</taxon>
        <taxon>Cephalopoda</taxon>
        <taxon>Coleoidea</taxon>
        <taxon>Octopodiformes</taxon>
        <taxon>Octopoda</taxon>
        <taxon>Incirrata</taxon>
        <taxon>Octopodidae</taxon>
        <taxon>Octopus</taxon>
    </lineage>
</organism>
<dbReference type="EMBL" id="KQ421372">
    <property type="protein sequence ID" value="KOF77617.1"/>
    <property type="molecule type" value="Genomic_DNA"/>
</dbReference>
<feature type="non-terminal residue" evidence="2">
    <location>
        <position position="1"/>
    </location>
</feature>
<dbReference type="PANTHER" id="PTHR46289">
    <property type="entry name" value="52 KDA REPRESSOR OF THE INHIBITOR OF THE PROTEIN KINASE-LIKE PROTEIN-RELATED"/>
    <property type="match status" value="1"/>
</dbReference>
<dbReference type="InterPro" id="IPR052958">
    <property type="entry name" value="IFN-induced_PKR_regulator"/>
</dbReference>
<evidence type="ECO:0000313" key="2">
    <source>
        <dbReference type="EMBL" id="KOF77617.1"/>
    </source>
</evidence>
<sequence length="211" mass="24602">SAQRVSIPKKHMAVSIPRPSSTRWILNTRTINRINENLQPLKSCLTEIHLTSNAGRTISERTGILKYLINDNFMFWLQFISSKNLETELEIFYSTSDMHEYCKSDMHEYCKLIQLLKFILENNLDGVLSEIMKLIKILFTILMATSEVERSFSTLERIKTFLRSTMNPKRLSALSVLSIEKNFLNCHPGIKEKIINLFPQSKTRRDNLIFK</sequence>
<evidence type="ECO:0000259" key="1">
    <source>
        <dbReference type="Pfam" id="PF05699"/>
    </source>
</evidence>
<dbReference type="Pfam" id="PF05699">
    <property type="entry name" value="Dimer_Tnp_hAT"/>
    <property type="match status" value="1"/>
</dbReference>
<reference evidence="2" key="1">
    <citation type="submission" date="2015-07" db="EMBL/GenBank/DDBJ databases">
        <title>MeaNS - Measles Nucleotide Surveillance Program.</title>
        <authorList>
            <person name="Tran T."/>
            <person name="Druce J."/>
        </authorList>
    </citation>
    <scope>NUCLEOTIDE SEQUENCE</scope>
    <source>
        <strain evidence="2">UCB-OBI-ISO-001</strain>
        <tissue evidence="2">Gonad</tissue>
    </source>
</reference>
<dbReference type="AlphaFoldDB" id="A0A0L8GKT4"/>
<proteinExistence type="predicted"/>
<dbReference type="PANTHER" id="PTHR46289:SF14">
    <property type="entry name" value="DUF4371 DOMAIN-CONTAINING PROTEIN"/>
    <property type="match status" value="1"/>
</dbReference>
<dbReference type="InterPro" id="IPR008906">
    <property type="entry name" value="HATC_C_dom"/>
</dbReference>
<dbReference type="STRING" id="37653.A0A0L8GKT4"/>
<gene>
    <name evidence="2" type="ORF">OCBIM_22031886mg</name>
</gene>